<dbReference type="KEGG" id="lri:NCTC12151_02262"/>
<gene>
    <name evidence="1" type="ORF">NCTC12151_02262</name>
</gene>
<dbReference type="Pfam" id="PF05708">
    <property type="entry name" value="Peptidase_C92"/>
    <property type="match status" value="1"/>
</dbReference>
<organism evidence="1 2">
    <name type="scientific">Leminorella richardii</name>
    <dbReference type="NCBI Taxonomy" id="158841"/>
    <lineage>
        <taxon>Bacteria</taxon>
        <taxon>Pseudomonadati</taxon>
        <taxon>Pseudomonadota</taxon>
        <taxon>Gammaproteobacteria</taxon>
        <taxon>Enterobacterales</taxon>
        <taxon>Budviciaceae</taxon>
        <taxon>Leminorella</taxon>
    </lineage>
</organism>
<name>A0A2X4US81_9GAMM</name>
<dbReference type="GO" id="GO:0016787">
    <property type="term" value="F:hydrolase activity"/>
    <property type="evidence" value="ECO:0007669"/>
    <property type="project" value="UniProtKB-KW"/>
</dbReference>
<dbReference type="AlphaFoldDB" id="A0A2X4US81"/>
<dbReference type="Proteomes" id="UP000249005">
    <property type="component" value="Chromosome 1"/>
</dbReference>
<dbReference type="OrthoDB" id="195541at2"/>
<keyword evidence="1" id="KW-0378">Hydrolase</keyword>
<sequence>MTSRHRLALYSLLVFALLALFIPSGRSYEPQTGDVIFHTSRSSQSLAIQQATDSPYSHMGMVVIRNGKPYVFEASRQVVYTPLKEWIARGSRGAFVAKRLQTALTPAQQAALSKMAKRYVGKPYDLTFSWSDDRQYCSEVVWKVYFKALGMEVGHRQKLGDFDLSHPAVKAKLKERYGSRIPLNETVISPKAMFDSGLLYTVAEK</sequence>
<evidence type="ECO:0000313" key="2">
    <source>
        <dbReference type="Proteomes" id="UP000249005"/>
    </source>
</evidence>
<dbReference type="EMBL" id="LS483470">
    <property type="protein sequence ID" value="SQI41681.1"/>
    <property type="molecule type" value="Genomic_DNA"/>
</dbReference>
<dbReference type="RefSeq" id="WP_111740733.1">
    <property type="nucleotide sequence ID" value="NZ_LR698987.1"/>
</dbReference>
<evidence type="ECO:0000313" key="1">
    <source>
        <dbReference type="EMBL" id="SQI41681.1"/>
    </source>
</evidence>
<dbReference type="NCBIfam" id="NF007458">
    <property type="entry name" value="PRK10030.1"/>
    <property type="match status" value="1"/>
</dbReference>
<dbReference type="SUPFAM" id="SSF54001">
    <property type="entry name" value="Cysteine proteinases"/>
    <property type="match status" value="1"/>
</dbReference>
<protein>
    <submittedName>
        <fullName evidence="1">Uncharacterized distant relative of cell wall-associated hydrolases</fullName>
    </submittedName>
</protein>
<dbReference type="InterPro" id="IPR038765">
    <property type="entry name" value="Papain-like_cys_pep_sf"/>
</dbReference>
<reference evidence="1 2" key="1">
    <citation type="submission" date="2018-06" db="EMBL/GenBank/DDBJ databases">
        <authorList>
            <consortium name="Pathogen Informatics"/>
            <person name="Doyle S."/>
        </authorList>
    </citation>
    <scope>NUCLEOTIDE SEQUENCE [LARGE SCALE GENOMIC DNA]</scope>
    <source>
        <strain evidence="1 2">NCTC12151</strain>
    </source>
</reference>
<accession>A0A2X4US81</accession>
<dbReference type="InterPro" id="IPR024453">
    <property type="entry name" value="Peptidase_C92"/>
</dbReference>
<proteinExistence type="predicted"/>
<dbReference type="Gene3D" id="3.90.1720.10">
    <property type="entry name" value="endopeptidase domain like (from Nostoc punctiforme)"/>
    <property type="match status" value="1"/>
</dbReference>
<keyword evidence="2" id="KW-1185">Reference proteome</keyword>